<dbReference type="Pfam" id="PF04264">
    <property type="entry name" value="YceI"/>
    <property type="match status" value="1"/>
</dbReference>
<dbReference type="Gene3D" id="2.40.128.110">
    <property type="entry name" value="Lipid/polyisoprenoid-binding, YceI-like"/>
    <property type="match status" value="1"/>
</dbReference>
<feature type="domain" description="Lipid/polyisoprenoid-binding YceI-like" evidence="1">
    <location>
        <begin position="21"/>
        <end position="189"/>
    </location>
</feature>
<dbReference type="InterPro" id="IPR036761">
    <property type="entry name" value="TTHA0802/YceI-like_sf"/>
</dbReference>
<dbReference type="PANTHER" id="PTHR34406">
    <property type="entry name" value="PROTEIN YCEI"/>
    <property type="match status" value="1"/>
</dbReference>
<sequence>MKHFKQNRLVVTNTKRIMKTKWKVNSSQSDVLIRMRHSIIAYLDGNLNNFQGHADFKNNEIQDATIAFSLNVKNRESKLEQFSNYLKLNDFFDVNQYPTISFKSTSFQKINKNINFLKGDLTIKNITKTVELDVELIETDYLDGEKKVSFELTADINRKDFGLASNSFNTNNGLTMGQDIKLVANVEFSI</sequence>
<keyword evidence="3" id="KW-1185">Reference proteome</keyword>
<dbReference type="PANTHER" id="PTHR34406:SF1">
    <property type="entry name" value="PROTEIN YCEI"/>
    <property type="match status" value="1"/>
</dbReference>
<dbReference type="Proteomes" id="UP001574169">
    <property type="component" value="Unassembled WGS sequence"/>
</dbReference>
<dbReference type="InterPro" id="IPR007372">
    <property type="entry name" value="Lipid/polyisoprenoid-bd_YceI"/>
</dbReference>
<evidence type="ECO:0000259" key="1">
    <source>
        <dbReference type="SMART" id="SM00867"/>
    </source>
</evidence>
<comment type="caution">
    <text evidence="2">The sequence shown here is derived from an EMBL/GenBank/DDBJ whole genome shotgun (WGS) entry which is preliminary data.</text>
</comment>
<reference evidence="2 3" key="1">
    <citation type="submission" date="2024-04" db="EMBL/GenBank/DDBJ databases">
        <title>New Clade of Flavobacterium.</title>
        <authorList>
            <person name="Matos L."/>
            <person name="Proenca D.N."/>
            <person name="Fransisco R.M."/>
            <person name="Chung A.P."/>
            <person name="Maccario L."/>
            <person name="Sorensen S.J."/>
            <person name="Morais P.V."/>
        </authorList>
    </citation>
    <scope>NUCLEOTIDE SEQUENCE [LARGE SCALE GENOMIC DNA]</scope>
    <source>
        <strain evidence="2 3">FZUC8N2.13</strain>
    </source>
</reference>
<protein>
    <submittedName>
        <fullName evidence="2">YceI family protein</fullName>
    </submittedName>
</protein>
<gene>
    <name evidence="2" type="ORF">AAGV28_11875</name>
</gene>
<dbReference type="EMBL" id="JBCFQL010000012">
    <property type="protein sequence ID" value="MFA9192067.1"/>
    <property type="molecule type" value="Genomic_DNA"/>
</dbReference>
<proteinExistence type="predicted"/>
<evidence type="ECO:0000313" key="2">
    <source>
        <dbReference type="EMBL" id="MFA9192067.1"/>
    </source>
</evidence>
<organism evidence="2 3">
    <name type="scientific">Flavobacterium zubiriense</name>
    <dbReference type="NCBI Taxonomy" id="3138075"/>
    <lineage>
        <taxon>Bacteria</taxon>
        <taxon>Pseudomonadati</taxon>
        <taxon>Bacteroidota</taxon>
        <taxon>Flavobacteriia</taxon>
        <taxon>Flavobacteriales</taxon>
        <taxon>Flavobacteriaceae</taxon>
        <taxon>Flavobacterium</taxon>
    </lineage>
</organism>
<dbReference type="SUPFAM" id="SSF101874">
    <property type="entry name" value="YceI-like"/>
    <property type="match status" value="1"/>
</dbReference>
<name>A0ABV4TFC0_9FLAO</name>
<evidence type="ECO:0000313" key="3">
    <source>
        <dbReference type="Proteomes" id="UP001574169"/>
    </source>
</evidence>
<dbReference type="RefSeq" id="WP_373407029.1">
    <property type="nucleotide sequence ID" value="NZ_JBCFQL010000012.1"/>
</dbReference>
<dbReference type="SMART" id="SM00867">
    <property type="entry name" value="YceI"/>
    <property type="match status" value="1"/>
</dbReference>
<accession>A0ABV4TFC0</accession>